<evidence type="ECO:0000313" key="4">
    <source>
        <dbReference type="Proteomes" id="UP000230802"/>
    </source>
</evidence>
<dbReference type="PANTHER" id="PTHR34978:SF3">
    <property type="entry name" value="SLR0241 PROTEIN"/>
    <property type="match status" value="1"/>
</dbReference>
<keyword evidence="1" id="KW-0472">Membrane</keyword>
<dbReference type="AlphaFoldDB" id="A0A2H0C2D8"/>
<dbReference type="InterPro" id="IPR052173">
    <property type="entry name" value="Beta-lactam_resp_regulator"/>
</dbReference>
<feature type="transmembrane region" description="Helical" evidence="1">
    <location>
        <begin position="259"/>
        <end position="280"/>
    </location>
</feature>
<evidence type="ECO:0000256" key="1">
    <source>
        <dbReference type="SAM" id="Phobius"/>
    </source>
</evidence>
<keyword evidence="1" id="KW-1133">Transmembrane helix</keyword>
<feature type="domain" description="Peptidase M56" evidence="2">
    <location>
        <begin position="61"/>
        <end position="206"/>
    </location>
</feature>
<feature type="transmembrane region" description="Helical" evidence="1">
    <location>
        <begin position="7"/>
        <end position="29"/>
    </location>
</feature>
<evidence type="ECO:0000313" key="3">
    <source>
        <dbReference type="EMBL" id="PIP64085.1"/>
    </source>
</evidence>
<reference evidence="3 4" key="1">
    <citation type="submission" date="2017-09" db="EMBL/GenBank/DDBJ databases">
        <title>Depth-based differentiation of microbial function through sediment-hosted aquifers and enrichment of novel symbionts in the deep terrestrial subsurface.</title>
        <authorList>
            <person name="Probst A.J."/>
            <person name="Ladd B."/>
            <person name="Jarett J.K."/>
            <person name="Geller-Mcgrath D.E."/>
            <person name="Sieber C.M."/>
            <person name="Emerson J.B."/>
            <person name="Anantharaman K."/>
            <person name="Thomas B.C."/>
            <person name="Malmstrom R."/>
            <person name="Stieglmeier M."/>
            <person name="Klingl A."/>
            <person name="Woyke T."/>
            <person name="Ryan C.M."/>
            <person name="Banfield J.F."/>
        </authorList>
    </citation>
    <scope>NUCLEOTIDE SEQUENCE [LARGE SCALE GENOMIC DNA]</scope>
    <source>
        <strain evidence="3">CG22_combo_CG10-13_8_21_14_all_33_16</strain>
    </source>
</reference>
<evidence type="ECO:0000259" key="2">
    <source>
        <dbReference type="Pfam" id="PF05569"/>
    </source>
</evidence>
<dbReference type="InterPro" id="IPR008756">
    <property type="entry name" value="Peptidase_M56"/>
</dbReference>
<dbReference type="CDD" id="cd07326">
    <property type="entry name" value="M56_BlaR1_MecR1_like"/>
    <property type="match status" value="1"/>
</dbReference>
<dbReference type="Pfam" id="PF05569">
    <property type="entry name" value="Peptidase_M56"/>
    <property type="match status" value="1"/>
</dbReference>
<comment type="caution">
    <text evidence="3">The sequence shown here is derived from an EMBL/GenBank/DDBJ whole genome shotgun (WGS) entry which is preliminary data.</text>
</comment>
<feature type="transmembrane region" description="Helical" evidence="1">
    <location>
        <begin position="49"/>
        <end position="76"/>
    </location>
</feature>
<organism evidence="3 4">
    <name type="scientific">Candidatus Roizmanbacteria bacterium CG22_combo_CG10-13_8_21_14_all_33_16</name>
    <dbReference type="NCBI Taxonomy" id="1974859"/>
    <lineage>
        <taxon>Bacteria</taxon>
        <taxon>Candidatus Roizmaniibacteriota</taxon>
    </lineage>
</organism>
<proteinExistence type="predicted"/>
<dbReference type="Gene3D" id="3.30.2010.10">
    <property type="entry name" value="Metalloproteases ('zincins'), catalytic domain"/>
    <property type="match status" value="1"/>
</dbReference>
<sequence length="326" mass="37566">MKVNKHLLIFMGLFFLLGILVSITVYKFLPLLVHHTIYFCQKMVHDLSFQIPVNLGMFVFIIIFIVLLFTAIKFLATLFRIYRFRRYLFKNTSEHTPFAPLLKNLNLIDKVVTIQSEKPFAFCFGIRYPKIYISTKLISLVTKLELKTILLHERHHLEHRDTLTLLIANIAASLFPFFPLLSDLITAYRTEREILADKAAIKGNSHRNLISIFKKLLQYEPDYNFFVIPAIADPQTLDARIQSLIQGIQYRHTIALKNALISLFSLCIISAFIIAPINAIELHENGRDVMILCSNAQECVSYCKQTFMSPVQTNNFSTPANPPFVH</sequence>
<dbReference type="EMBL" id="PCTD01000197">
    <property type="protein sequence ID" value="PIP64085.1"/>
    <property type="molecule type" value="Genomic_DNA"/>
</dbReference>
<dbReference type="Proteomes" id="UP000230802">
    <property type="component" value="Unassembled WGS sequence"/>
</dbReference>
<protein>
    <recommendedName>
        <fullName evidence="2">Peptidase M56 domain-containing protein</fullName>
    </recommendedName>
</protein>
<accession>A0A2H0C2D8</accession>
<gene>
    <name evidence="3" type="ORF">COW96_04510</name>
</gene>
<dbReference type="PANTHER" id="PTHR34978">
    <property type="entry name" value="POSSIBLE SENSOR-TRANSDUCER PROTEIN BLAR"/>
    <property type="match status" value="1"/>
</dbReference>
<name>A0A2H0C2D8_9BACT</name>
<keyword evidence="1" id="KW-0812">Transmembrane</keyword>